<feature type="chain" id="PRO_5043784601" description="Phytocyanin domain-containing protein" evidence="3">
    <location>
        <begin position="27"/>
        <end position="128"/>
    </location>
</feature>
<dbReference type="PROSITE" id="PS51485">
    <property type="entry name" value="PHYTOCYANIN"/>
    <property type="match status" value="1"/>
</dbReference>
<dbReference type="InterPro" id="IPR008972">
    <property type="entry name" value="Cupredoxin"/>
</dbReference>
<dbReference type="InterPro" id="IPR003245">
    <property type="entry name" value="Phytocyanin_dom"/>
</dbReference>
<dbReference type="AlphaFoldDB" id="A0AAU9N9P6"/>
<dbReference type="Gene3D" id="2.60.40.420">
    <property type="entry name" value="Cupredoxins - blue copper proteins"/>
    <property type="match status" value="1"/>
</dbReference>
<name>A0AAU9N9P6_9ASTR</name>
<evidence type="ECO:0000259" key="4">
    <source>
        <dbReference type="PROSITE" id="PS51485"/>
    </source>
</evidence>
<protein>
    <recommendedName>
        <fullName evidence="4">Phytocyanin domain-containing protein</fullName>
    </recommendedName>
</protein>
<evidence type="ECO:0000256" key="3">
    <source>
        <dbReference type="SAM" id="SignalP"/>
    </source>
</evidence>
<dbReference type="GO" id="GO:0005886">
    <property type="term" value="C:plasma membrane"/>
    <property type="evidence" value="ECO:0007669"/>
    <property type="project" value="TreeGrafter"/>
</dbReference>
<keyword evidence="2" id="KW-0325">Glycoprotein</keyword>
<keyword evidence="1" id="KW-1015">Disulfide bond</keyword>
<dbReference type="Proteomes" id="UP001157418">
    <property type="component" value="Unassembled WGS sequence"/>
</dbReference>
<dbReference type="PANTHER" id="PTHR33021">
    <property type="entry name" value="BLUE COPPER PROTEIN"/>
    <property type="match status" value="1"/>
</dbReference>
<evidence type="ECO:0000313" key="5">
    <source>
        <dbReference type="EMBL" id="CAH1429628.1"/>
    </source>
</evidence>
<dbReference type="PANTHER" id="PTHR33021:SF325">
    <property type="entry name" value="PHYTOCYANIN DOMAIN-CONTAINING PROTEIN"/>
    <property type="match status" value="1"/>
</dbReference>
<evidence type="ECO:0000256" key="2">
    <source>
        <dbReference type="ARBA" id="ARBA00023180"/>
    </source>
</evidence>
<feature type="domain" description="Phytocyanin" evidence="4">
    <location>
        <begin position="28"/>
        <end position="128"/>
    </location>
</feature>
<organism evidence="5 6">
    <name type="scientific">Lactuca virosa</name>
    <dbReference type="NCBI Taxonomy" id="75947"/>
    <lineage>
        <taxon>Eukaryota</taxon>
        <taxon>Viridiplantae</taxon>
        <taxon>Streptophyta</taxon>
        <taxon>Embryophyta</taxon>
        <taxon>Tracheophyta</taxon>
        <taxon>Spermatophyta</taxon>
        <taxon>Magnoliopsida</taxon>
        <taxon>eudicotyledons</taxon>
        <taxon>Gunneridae</taxon>
        <taxon>Pentapetalae</taxon>
        <taxon>asterids</taxon>
        <taxon>campanulids</taxon>
        <taxon>Asterales</taxon>
        <taxon>Asteraceae</taxon>
        <taxon>Cichorioideae</taxon>
        <taxon>Cichorieae</taxon>
        <taxon>Lactucinae</taxon>
        <taxon>Lactuca</taxon>
    </lineage>
</organism>
<keyword evidence="6" id="KW-1185">Reference proteome</keyword>
<comment type="caution">
    <text evidence="5">The sequence shown here is derived from an EMBL/GenBank/DDBJ whole genome shotgun (WGS) entry which is preliminary data.</text>
</comment>
<dbReference type="Pfam" id="PF02298">
    <property type="entry name" value="Cu_bind_like"/>
    <property type="match status" value="1"/>
</dbReference>
<evidence type="ECO:0000313" key="6">
    <source>
        <dbReference type="Proteomes" id="UP001157418"/>
    </source>
</evidence>
<accession>A0AAU9N9P6</accession>
<gene>
    <name evidence="5" type="ORF">LVIROSA_LOCUS16477</name>
</gene>
<reference evidence="5 6" key="1">
    <citation type="submission" date="2022-01" db="EMBL/GenBank/DDBJ databases">
        <authorList>
            <person name="Xiong W."/>
            <person name="Schranz E."/>
        </authorList>
    </citation>
    <scope>NUCLEOTIDE SEQUENCE [LARGE SCALE GENOMIC DNA]</scope>
</reference>
<evidence type="ECO:0000256" key="1">
    <source>
        <dbReference type="ARBA" id="ARBA00023157"/>
    </source>
</evidence>
<dbReference type="SUPFAM" id="SSF49503">
    <property type="entry name" value="Cupredoxins"/>
    <property type="match status" value="1"/>
</dbReference>
<dbReference type="FunFam" id="2.60.40.420:FF:000034">
    <property type="entry name" value="Cupredoxin superfamily protein"/>
    <property type="match status" value="1"/>
</dbReference>
<dbReference type="GO" id="GO:0009055">
    <property type="term" value="F:electron transfer activity"/>
    <property type="evidence" value="ECO:0007669"/>
    <property type="project" value="InterPro"/>
</dbReference>
<sequence>MAGFELNQAVVMIVMVAYMQFHTTVAKNTHMVGGPVGWTIPASGSHIYSSWAATKTFNVGDDLVFNFTTGKHTVAEVPLQGYDQCNTTDRTRIYKTGPATITLTKAGTRHYICTIHCKMGQKLSVNVK</sequence>
<keyword evidence="3" id="KW-0732">Signal</keyword>
<proteinExistence type="predicted"/>
<dbReference type="InterPro" id="IPR039391">
    <property type="entry name" value="Phytocyanin-like"/>
</dbReference>
<dbReference type="EMBL" id="CAKMRJ010002957">
    <property type="protein sequence ID" value="CAH1429628.1"/>
    <property type="molecule type" value="Genomic_DNA"/>
</dbReference>
<feature type="signal peptide" evidence="3">
    <location>
        <begin position="1"/>
        <end position="26"/>
    </location>
</feature>